<feature type="compositionally biased region" description="Basic and acidic residues" evidence="6">
    <location>
        <begin position="479"/>
        <end position="509"/>
    </location>
</feature>
<organism evidence="8 9">
    <name type="scientific">Apodemus speciosus</name>
    <name type="common">Large Japanese field mouse</name>
    <dbReference type="NCBI Taxonomy" id="105296"/>
    <lineage>
        <taxon>Eukaryota</taxon>
        <taxon>Metazoa</taxon>
        <taxon>Chordata</taxon>
        <taxon>Craniata</taxon>
        <taxon>Vertebrata</taxon>
        <taxon>Euteleostomi</taxon>
        <taxon>Mammalia</taxon>
        <taxon>Eutheria</taxon>
        <taxon>Euarchontoglires</taxon>
        <taxon>Glires</taxon>
        <taxon>Rodentia</taxon>
        <taxon>Myomorpha</taxon>
        <taxon>Muroidea</taxon>
        <taxon>Muridae</taxon>
        <taxon>Murinae</taxon>
        <taxon>Apodemus</taxon>
    </lineage>
</organism>
<feature type="compositionally biased region" description="Basic and acidic residues" evidence="6">
    <location>
        <begin position="228"/>
        <end position="237"/>
    </location>
</feature>
<dbReference type="Proteomes" id="UP001623349">
    <property type="component" value="Unassembled WGS sequence"/>
</dbReference>
<evidence type="ECO:0000256" key="2">
    <source>
        <dbReference type="ARBA" id="ARBA00006265"/>
    </source>
</evidence>
<dbReference type="PANTHER" id="PTHR23204">
    <property type="entry name" value="CLEAVAGE AND POLYADENYLATION SPECIFIC FACTOR"/>
    <property type="match status" value="1"/>
</dbReference>
<evidence type="ECO:0000256" key="3">
    <source>
        <dbReference type="ARBA" id="ARBA00022664"/>
    </source>
</evidence>
<dbReference type="EMBL" id="BAAFST010000019">
    <property type="protein sequence ID" value="GAB1302183.1"/>
    <property type="molecule type" value="Genomic_DNA"/>
</dbReference>
<evidence type="ECO:0000313" key="8">
    <source>
        <dbReference type="EMBL" id="GAB1302183.1"/>
    </source>
</evidence>
<evidence type="ECO:0000313" key="9">
    <source>
        <dbReference type="Proteomes" id="UP001623349"/>
    </source>
</evidence>
<reference evidence="8 9" key="1">
    <citation type="submission" date="2024-08" db="EMBL/GenBank/DDBJ databases">
        <title>The draft genome of Apodemus speciosus.</title>
        <authorList>
            <person name="Nabeshima K."/>
            <person name="Suzuki S."/>
            <person name="Onuma M."/>
        </authorList>
    </citation>
    <scope>NUCLEOTIDE SEQUENCE [LARGE SCALE GENOMIC DNA]</scope>
    <source>
        <strain evidence="8">IB14-021</strain>
    </source>
</reference>
<dbReference type="InterPro" id="IPR012677">
    <property type="entry name" value="Nucleotide-bd_a/b_plait_sf"/>
</dbReference>
<keyword evidence="5" id="KW-0694">RNA-binding</keyword>
<dbReference type="InterPro" id="IPR057951">
    <property type="entry name" value="CPSF6/7_RSLD_N"/>
</dbReference>
<keyword evidence="4" id="KW-0539">Nucleus</keyword>
<feature type="compositionally biased region" description="Basic and acidic residues" evidence="6">
    <location>
        <begin position="463"/>
        <end position="472"/>
    </location>
</feature>
<evidence type="ECO:0000256" key="6">
    <source>
        <dbReference type="SAM" id="MobiDB-lite"/>
    </source>
</evidence>
<feature type="region of interest" description="Disordered" evidence="6">
    <location>
        <begin position="214"/>
        <end position="258"/>
    </location>
</feature>
<proteinExistence type="inferred from homology"/>
<evidence type="ECO:0000256" key="1">
    <source>
        <dbReference type="ARBA" id="ARBA00004123"/>
    </source>
</evidence>
<keyword evidence="9" id="KW-1185">Reference proteome</keyword>
<feature type="domain" description="RRM" evidence="7">
    <location>
        <begin position="114"/>
        <end position="200"/>
    </location>
</feature>
<dbReference type="InterPro" id="IPR034773">
    <property type="entry name" value="CPSF7_RRM"/>
</dbReference>
<sequence>MSEGVDLIDIYADEEFNQSLVILELTVDQAGLEFRNLPASASASQVLGLKDSEFNNTDQIDLYDDVLTAASQPSDDRSSSTEPPPPVRQEPAPKPNNKSPAILYTYSGLRSRRAAVYVGSFSWDGPVIMWTTDQQLIQVIRSIGVYDVVELKFAENRANGQSKGYAEVVVASENSVHKLLELLPGKVLNGEKVDVRPATRQNLSQFEAQARKRECVRVPRGGIPPRAHSRDSSDSADGRATPSENLVPSSARVDKPPSVLPYFNRPPSALPLMGLPPPPIPPPPPLSSSFGVPPPPPGIHYQHLMPPPPRLPPHLAVPPPGAIPPALHLNPAFFPPPNATVGPPPDTYMKASTPYNHHGSRDSGPPPSTVSEAEFEEIMKRNRAISSSAISKAVSGASAGDYSDAIETLLTAIAVIKQSRVANDERCRVLISSLKDCLHGIEAKSYSVGASGSSSRKRHRSRERSPSRSRESSRRHRDLLHNEDRHDDYFQERNREHERHRDRERDRHH</sequence>
<name>A0ABQ0FSF1_APOSI</name>
<keyword evidence="3" id="KW-0507">mRNA processing</keyword>
<feature type="region of interest" description="Disordered" evidence="6">
    <location>
        <begin position="447"/>
        <end position="509"/>
    </location>
</feature>
<dbReference type="Pfam" id="PF25524">
    <property type="entry name" value="RSLD_CPSF6"/>
    <property type="match status" value="1"/>
</dbReference>
<dbReference type="PROSITE" id="PS50102">
    <property type="entry name" value="RRM"/>
    <property type="match status" value="1"/>
</dbReference>
<comment type="subcellular location">
    <subcellularLocation>
        <location evidence="1">Nucleus</location>
    </subcellularLocation>
</comment>
<comment type="caution">
    <text evidence="8">The sequence shown here is derived from an EMBL/GenBank/DDBJ whole genome shotgun (WGS) entry which is preliminary data.</text>
</comment>
<evidence type="ECO:0000259" key="7">
    <source>
        <dbReference type="PROSITE" id="PS50102"/>
    </source>
</evidence>
<protein>
    <submittedName>
        <fullName evidence="8">Cleavage and polyadenylation specificity factor subunit 7</fullName>
    </submittedName>
</protein>
<gene>
    <name evidence="8" type="ORF">APTSU1_001742100</name>
</gene>
<feature type="compositionally biased region" description="Pro residues" evidence="6">
    <location>
        <begin position="82"/>
        <end position="94"/>
    </location>
</feature>
<dbReference type="InterPro" id="IPR034772">
    <property type="entry name" value="CPSF6/7"/>
</dbReference>
<evidence type="ECO:0000256" key="5">
    <source>
        <dbReference type="PROSITE-ProRule" id="PRU00176"/>
    </source>
</evidence>
<accession>A0ABQ0FSF1</accession>
<comment type="similarity">
    <text evidence="2">Belongs to the RRM CPSF6/7 family.</text>
</comment>
<dbReference type="InterPro" id="IPR035979">
    <property type="entry name" value="RBD_domain_sf"/>
</dbReference>
<dbReference type="InterPro" id="IPR000504">
    <property type="entry name" value="RRM_dom"/>
</dbReference>
<feature type="region of interest" description="Disordered" evidence="6">
    <location>
        <begin position="71"/>
        <end position="100"/>
    </location>
</feature>
<evidence type="ECO:0000256" key="4">
    <source>
        <dbReference type="ARBA" id="ARBA00023242"/>
    </source>
</evidence>
<dbReference type="Gene3D" id="3.30.70.330">
    <property type="match status" value="1"/>
</dbReference>
<dbReference type="SUPFAM" id="SSF54928">
    <property type="entry name" value="RNA-binding domain, RBD"/>
    <property type="match status" value="1"/>
</dbReference>
<dbReference type="CDD" id="cd12644">
    <property type="entry name" value="RRM_CFIm59"/>
    <property type="match status" value="1"/>
</dbReference>